<feature type="domain" description="Glutaredoxin" evidence="1">
    <location>
        <begin position="30"/>
        <end position="68"/>
    </location>
</feature>
<evidence type="ECO:0000259" key="1">
    <source>
        <dbReference type="Pfam" id="PF00462"/>
    </source>
</evidence>
<sequence>MQMRLNIIVSGSYQYGVERNVDKMIRSHKVMLFSKSYCKFSTQMKQLLDDYNINDKKILEVDREADVQSIQVLLHLIFHYKTKPAKAILENFLA</sequence>
<dbReference type="InterPro" id="IPR036249">
    <property type="entry name" value="Thioredoxin-like_sf"/>
</dbReference>
<evidence type="ECO:0000313" key="2">
    <source>
        <dbReference type="EMBL" id="VDN39680.1"/>
    </source>
</evidence>
<accession>A0A183EMN2</accession>
<dbReference type="GO" id="GO:0034599">
    <property type="term" value="P:cellular response to oxidative stress"/>
    <property type="evidence" value="ECO:0007669"/>
    <property type="project" value="TreeGrafter"/>
</dbReference>
<dbReference type="PANTHER" id="PTHR45694:SF18">
    <property type="entry name" value="GLUTAREDOXIN-1-RELATED"/>
    <property type="match status" value="1"/>
</dbReference>
<dbReference type="WBParaSite" id="GPUH_0002225001-mRNA-1">
    <property type="protein sequence ID" value="GPUH_0002225001-mRNA-1"/>
    <property type="gene ID" value="GPUH_0002225001"/>
</dbReference>
<reference evidence="4" key="1">
    <citation type="submission" date="2016-06" db="UniProtKB">
        <authorList>
            <consortium name="WormBaseParasite"/>
        </authorList>
    </citation>
    <scope>IDENTIFICATION</scope>
</reference>
<gene>
    <name evidence="2" type="ORF">GPUH_LOCUS22223</name>
</gene>
<evidence type="ECO:0000313" key="3">
    <source>
        <dbReference type="Proteomes" id="UP000271098"/>
    </source>
</evidence>
<keyword evidence="3" id="KW-1185">Reference proteome</keyword>
<reference evidence="2 3" key="2">
    <citation type="submission" date="2018-11" db="EMBL/GenBank/DDBJ databases">
        <authorList>
            <consortium name="Pathogen Informatics"/>
        </authorList>
    </citation>
    <scope>NUCLEOTIDE SEQUENCE [LARGE SCALE GENOMIC DNA]</scope>
</reference>
<dbReference type="AlphaFoldDB" id="A0A183EMN2"/>
<name>A0A183EMN2_9BILA</name>
<dbReference type="GO" id="GO:0005737">
    <property type="term" value="C:cytoplasm"/>
    <property type="evidence" value="ECO:0007669"/>
    <property type="project" value="TreeGrafter"/>
</dbReference>
<dbReference type="EMBL" id="UYRT01094553">
    <property type="protein sequence ID" value="VDN39680.1"/>
    <property type="molecule type" value="Genomic_DNA"/>
</dbReference>
<dbReference type="Proteomes" id="UP000271098">
    <property type="component" value="Unassembled WGS sequence"/>
</dbReference>
<dbReference type="Gene3D" id="3.40.30.10">
    <property type="entry name" value="Glutaredoxin"/>
    <property type="match status" value="1"/>
</dbReference>
<dbReference type="PANTHER" id="PTHR45694">
    <property type="entry name" value="GLUTAREDOXIN 2"/>
    <property type="match status" value="1"/>
</dbReference>
<evidence type="ECO:0000313" key="4">
    <source>
        <dbReference type="WBParaSite" id="GPUH_0002225001-mRNA-1"/>
    </source>
</evidence>
<dbReference type="OrthoDB" id="418495at2759"/>
<dbReference type="Pfam" id="PF00462">
    <property type="entry name" value="Glutaredoxin"/>
    <property type="match status" value="1"/>
</dbReference>
<protein>
    <submittedName>
        <fullName evidence="4">Glutaredoxin domain-containing protein</fullName>
    </submittedName>
</protein>
<dbReference type="PROSITE" id="PS51354">
    <property type="entry name" value="GLUTAREDOXIN_2"/>
    <property type="match status" value="1"/>
</dbReference>
<organism evidence="4">
    <name type="scientific">Gongylonema pulchrum</name>
    <dbReference type="NCBI Taxonomy" id="637853"/>
    <lineage>
        <taxon>Eukaryota</taxon>
        <taxon>Metazoa</taxon>
        <taxon>Ecdysozoa</taxon>
        <taxon>Nematoda</taxon>
        <taxon>Chromadorea</taxon>
        <taxon>Rhabditida</taxon>
        <taxon>Spirurina</taxon>
        <taxon>Spiruromorpha</taxon>
        <taxon>Spiruroidea</taxon>
        <taxon>Gongylonematidae</taxon>
        <taxon>Gongylonema</taxon>
    </lineage>
</organism>
<dbReference type="InterPro" id="IPR002109">
    <property type="entry name" value="Glutaredoxin"/>
</dbReference>
<dbReference type="SUPFAM" id="SSF52833">
    <property type="entry name" value="Thioredoxin-like"/>
    <property type="match status" value="1"/>
</dbReference>
<proteinExistence type="predicted"/>
<dbReference type="GO" id="GO:0015038">
    <property type="term" value="F:glutathione disulfide oxidoreductase activity"/>
    <property type="evidence" value="ECO:0007669"/>
    <property type="project" value="TreeGrafter"/>
</dbReference>